<evidence type="ECO:0000313" key="1">
    <source>
        <dbReference type="EMBL" id="GEP67858.1"/>
    </source>
</evidence>
<name>A0A512P9H3_9CELL</name>
<evidence type="ECO:0000313" key="2">
    <source>
        <dbReference type="Proteomes" id="UP000321798"/>
    </source>
</evidence>
<comment type="caution">
    <text evidence="1">The sequence shown here is derived from an EMBL/GenBank/DDBJ whole genome shotgun (WGS) entry which is preliminary data.</text>
</comment>
<protein>
    <submittedName>
        <fullName evidence="1">Uncharacterized protein</fullName>
    </submittedName>
</protein>
<proteinExistence type="predicted"/>
<organism evidence="1 2">
    <name type="scientific">Cellulomonas soli</name>
    <dbReference type="NCBI Taxonomy" id="931535"/>
    <lineage>
        <taxon>Bacteria</taxon>
        <taxon>Bacillati</taxon>
        <taxon>Actinomycetota</taxon>
        <taxon>Actinomycetes</taxon>
        <taxon>Micrococcales</taxon>
        <taxon>Cellulomonadaceae</taxon>
        <taxon>Cellulomonas</taxon>
    </lineage>
</organism>
<accession>A0A512P9H3</accession>
<dbReference type="AlphaFoldDB" id="A0A512P9H3"/>
<dbReference type="EMBL" id="BKAL01000002">
    <property type="protein sequence ID" value="GEP67858.1"/>
    <property type="molecule type" value="Genomic_DNA"/>
</dbReference>
<gene>
    <name evidence="1" type="ORF">CSO01_05730</name>
</gene>
<sequence length="284" mass="30305">MGDVDAGGRREPLPIKRDRDGLLAALAAIDDEGWEGPTATRLLTFVRLEIARPLAIDVGLRGAAASQAEASAWQAAWIAMTKPELRRAASPWGVLWRAAKRAALGEVVAARYGKAERRAWELLRPTSGAEPVRLPLSLDVLLDAGWDLAGHTAPVPGLADVCTVAAHGLIDAGWAVEDAGRIVATVMDLPDPATDPRSGALGWRHMAADLDLPPWQARRLCVALRGTARWRGLFARVLSEGPDAVDSPEMRAALRATRVRRHRSPALAAELAVSATHGPQRAAS</sequence>
<dbReference type="Proteomes" id="UP000321798">
    <property type="component" value="Unassembled WGS sequence"/>
</dbReference>
<reference evidence="1 2" key="1">
    <citation type="submission" date="2019-07" db="EMBL/GenBank/DDBJ databases">
        <title>Whole genome shotgun sequence of Cellulomonas soli NBRC 109434.</title>
        <authorList>
            <person name="Hosoyama A."/>
            <person name="Uohara A."/>
            <person name="Ohji S."/>
            <person name="Ichikawa N."/>
        </authorList>
    </citation>
    <scope>NUCLEOTIDE SEQUENCE [LARGE SCALE GENOMIC DNA]</scope>
    <source>
        <strain evidence="1 2">NBRC 109434</strain>
    </source>
</reference>
<keyword evidence="2" id="KW-1185">Reference proteome</keyword>